<keyword evidence="5 8" id="KW-0812">Transmembrane</keyword>
<evidence type="ECO:0000256" key="7">
    <source>
        <dbReference type="ARBA" id="ARBA00023136"/>
    </source>
</evidence>
<dbReference type="InterPro" id="IPR046513">
    <property type="entry name" value="DUF6691"/>
</dbReference>
<evidence type="ECO:0000256" key="8">
    <source>
        <dbReference type="SAM" id="Phobius"/>
    </source>
</evidence>
<keyword evidence="4" id="KW-0997">Cell inner membrane</keyword>
<evidence type="ECO:0000256" key="6">
    <source>
        <dbReference type="ARBA" id="ARBA00022989"/>
    </source>
</evidence>
<dbReference type="Proteomes" id="UP000245946">
    <property type="component" value="Unassembled WGS sequence"/>
</dbReference>
<evidence type="ECO:0000256" key="3">
    <source>
        <dbReference type="ARBA" id="ARBA00022475"/>
    </source>
</evidence>
<accession>A0A316ZCG0</accession>
<feature type="transmembrane region" description="Helical" evidence="8">
    <location>
        <begin position="288"/>
        <end position="309"/>
    </location>
</feature>
<name>A0A316ZCG0_9BASI</name>
<reference evidence="9 10" key="1">
    <citation type="journal article" date="2018" name="Mol. Biol. Evol.">
        <title>Broad Genomic Sampling Reveals a Smut Pathogenic Ancestry of the Fungal Clade Ustilaginomycotina.</title>
        <authorList>
            <person name="Kijpornyongpan T."/>
            <person name="Mondo S.J."/>
            <person name="Barry K."/>
            <person name="Sandor L."/>
            <person name="Lee J."/>
            <person name="Lipzen A."/>
            <person name="Pangilinan J."/>
            <person name="LaButti K."/>
            <person name="Hainaut M."/>
            <person name="Henrissat B."/>
            <person name="Grigoriev I.V."/>
            <person name="Spatafora J.W."/>
            <person name="Aime M.C."/>
        </authorList>
    </citation>
    <scope>NUCLEOTIDE SEQUENCE [LARGE SCALE GENOMIC DNA]</scope>
    <source>
        <strain evidence="9 10">MCA 4186</strain>
    </source>
</reference>
<dbReference type="GeneID" id="37269633"/>
<dbReference type="InterPro" id="IPR007272">
    <property type="entry name" value="Sulf_transp_TsuA/YedE"/>
</dbReference>
<dbReference type="RefSeq" id="XP_025599007.1">
    <property type="nucleotide sequence ID" value="XM_025742089.1"/>
</dbReference>
<keyword evidence="7 8" id="KW-0472">Membrane</keyword>
<dbReference type="GO" id="GO:0005886">
    <property type="term" value="C:plasma membrane"/>
    <property type="evidence" value="ECO:0007669"/>
    <property type="project" value="UniProtKB-SubCell"/>
</dbReference>
<dbReference type="PANTHER" id="PTHR30574">
    <property type="entry name" value="INNER MEMBRANE PROTEIN YEDE"/>
    <property type="match status" value="1"/>
</dbReference>
<dbReference type="Pfam" id="PF04143">
    <property type="entry name" value="Sulf_transp"/>
    <property type="match status" value="1"/>
</dbReference>
<feature type="transmembrane region" description="Helical" evidence="8">
    <location>
        <begin position="388"/>
        <end position="404"/>
    </location>
</feature>
<keyword evidence="6 8" id="KW-1133">Transmembrane helix</keyword>
<organism evidence="9 10">
    <name type="scientific">Tilletiopsis washingtonensis</name>
    <dbReference type="NCBI Taxonomy" id="58919"/>
    <lineage>
        <taxon>Eukaryota</taxon>
        <taxon>Fungi</taxon>
        <taxon>Dikarya</taxon>
        <taxon>Basidiomycota</taxon>
        <taxon>Ustilaginomycotina</taxon>
        <taxon>Exobasidiomycetes</taxon>
        <taxon>Entylomatales</taxon>
        <taxon>Entylomatales incertae sedis</taxon>
        <taxon>Tilletiopsis</taxon>
    </lineage>
</organism>
<evidence type="ECO:0000256" key="1">
    <source>
        <dbReference type="ARBA" id="ARBA00004429"/>
    </source>
</evidence>
<protein>
    <submittedName>
        <fullName evidence="9">Uncharacterized protein</fullName>
    </submittedName>
</protein>
<evidence type="ECO:0000256" key="2">
    <source>
        <dbReference type="ARBA" id="ARBA00022448"/>
    </source>
</evidence>
<feature type="transmembrane region" description="Helical" evidence="8">
    <location>
        <begin position="159"/>
        <end position="180"/>
    </location>
</feature>
<keyword evidence="2" id="KW-0813">Transport</keyword>
<dbReference type="AlphaFoldDB" id="A0A316ZCG0"/>
<comment type="subcellular location">
    <subcellularLocation>
        <location evidence="1">Cell inner membrane</location>
        <topology evidence="1">Multi-pass membrane protein</topology>
    </subcellularLocation>
</comment>
<proteinExistence type="predicted"/>
<feature type="transmembrane region" description="Helical" evidence="8">
    <location>
        <begin position="200"/>
        <end position="217"/>
    </location>
</feature>
<dbReference type="Pfam" id="PF20398">
    <property type="entry name" value="DUF6691"/>
    <property type="match status" value="1"/>
</dbReference>
<gene>
    <name evidence="9" type="ORF">FA09DRAFT_329232</name>
</gene>
<dbReference type="OrthoDB" id="10254418at2759"/>
<dbReference type="EMBL" id="KZ819290">
    <property type="protein sequence ID" value="PWN98728.1"/>
    <property type="molecule type" value="Genomic_DNA"/>
</dbReference>
<feature type="transmembrane region" description="Helical" evidence="8">
    <location>
        <begin position="120"/>
        <end position="138"/>
    </location>
</feature>
<keyword evidence="10" id="KW-1185">Reference proteome</keyword>
<evidence type="ECO:0000256" key="4">
    <source>
        <dbReference type="ARBA" id="ARBA00022519"/>
    </source>
</evidence>
<keyword evidence="3" id="KW-1003">Cell membrane</keyword>
<feature type="transmembrane region" description="Helical" evidence="8">
    <location>
        <begin position="82"/>
        <end position="100"/>
    </location>
</feature>
<evidence type="ECO:0000256" key="5">
    <source>
        <dbReference type="ARBA" id="ARBA00022692"/>
    </source>
</evidence>
<feature type="transmembrane region" description="Helical" evidence="8">
    <location>
        <begin position="249"/>
        <end position="268"/>
    </location>
</feature>
<sequence length="405" mass="41493">MDALVARFPAATPWHALLGGLMLASAVHACALQLGSPLGISGFLHSAVAQLARRGRSSPLSQQQPADAAAASLSERTARQTASLFTAGILTGGAVLGVVQRPLQAALGVPLLDAAPAAPASVALLALQGALIGLGTRLGNGCTSGHFLSGLSRLSVRSLAATATFFGVAVATHLHLHGSAAAPAAAVLKHLSTRAPRPELWAVLLLQAPAVVYWLIVPRMLAAAESAAASRQTRTADERAQRHSHAARISAFTIGLHFAFGLGLTGMLRPSKVLGFLSLSPQAFSQGTWDPSLAFVALGGILPASFGFFTQVAPRMKHSQPSIHLAVPKWRIPTRTDVMNVRLIGGATLFGLGWGATVRLCPGPVLVTTSAAVVPALLGGAHTQLRSLAVFLAALIAGGQLGALI</sequence>
<dbReference type="PANTHER" id="PTHR30574:SF1">
    <property type="entry name" value="SULPHUR TRANSPORT DOMAIN-CONTAINING PROTEIN"/>
    <property type="match status" value="1"/>
</dbReference>
<feature type="transmembrane region" description="Helical" evidence="8">
    <location>
        <begin position="20"/>
        <end position="44"/>
    </location>
</feature>
<feature type="transmembrane region" description="Helical" evidence="8">
    <location>
        <begin position="363"/>
        <end position="381"/>
    </location>
</feature>
<evidence type="ECO:0000313" key="10">
    <source>
        <dbReference type="Proteomes" id="UP000245946"/>
    </source>
</evidence>
<feature type="transmembrane region" description="Helical" evidence="8">
    <location>
        <begin position="339"/>
        <end position="357"/>
    </location>
</feature>
<evidence type="ECO:0000313" key="9">
    <source>
        <dbReference type="EMBL" id="PWN98728.1"/>
    </source>
</evidence>